<dbReference type="EMBL" id="JAMRDG010000001">
    <property type="protein sequence ID" value="KAJ3698549.1"/>
    <property type="molecule type" value="Genomic_DNA"/>
</dbReference>
<dbReference type="PANTHER" id="PTHR31374">
    <property type="entry name" value="AUXIN-INDUCED PROTEIN-LIKE-RELATED"/>
    <property type="match status" value="1"/>
</dbReference>
<dbReference type="Proteomes" id="UP001210211">
    <property type="component" value="Unassembled WGS sequence"/>
</dbReference>
<evidence type="ECO:0000256" key="1">
    <source>
        <dbReference type="ARBA" id="ARBA00006974"/>
    </source>
</evidence>
<sequence length="110" mass="12466">MGVSSSKRKAKKSTEMEKSLMNHFEYRSDSHNRVPPGCVPVLVGTGDEPVERSVIDLRLLQEPRIQALLDMGANMYGYDPRGLIRIHCEADHFNRIIGEIAQSRLRRSVC</sequence>
<evidence type="ECO:0000313" key="2">
    <source>
        <dbReference type="EMBL" id="KAJ3698549.1"/>
    </source>
</evidence>
<keyword evidence="3" id="KW-1185">Reference proteome</keyword>
<gene>
    <name evidence="2" type="ORF">LUZ61_002254</name>
</gene>
<protein>
    <submittedName>
        <fullName evidence="2">Uncharacterized protein</fullName>
    </submittedName>
</protein>
<organism evidence="2 3">
    <name type="scientific">Rhynchospora tenuis</name>
    <dbReference type="NCBI Taxonomy" id="198213"/>
    <lineage>
        <taxon>Eukaryota</taxon>
        <taxon>Viridiplantae</taxon>
        <taxon>Streptophyta</taxon>
        <taxon>Embryophyta</taxon>
        <taxon>Tracheophyta</taxon>
        <taxon>Spermatophyta</taxon>
        <taxon>Magnoliopsida</taxon>
        <taxon>Liliopsida</taxon>
        <taxon>Poales</taxon>
        <taxon>Cyperaceae</taxon>
        <taxon>Cyperoideae</taxon>
        <taxon>Rhynchosporeae</taxon>
        <taxon>Rhynchospora</taxon>
    </lineage>
</organism>
<dbReference type="AlphaFoldDB" id="A0AAD5ZJ14"/>
<accession>A0AAD5ZJ14</accession>
<comment type="similarity">
    <text evidence="1">Belongs to the ARG7 family.</text>
</comment>
<proteinExistence type="inferred from homology"/>
<dbReference type="Pfam" id="PF02519">
    <property type="entry name" value="Auxin_inducible"/>
    <property type="match status" value="1"/>
</dbReference>
<dbReference type="InterPro" id="IPR003676">
    <property type="entry name" value="SAUR_fam"/>
</dbReference>
<comment type="caution">
    <text evidence="2">The sequence shown here is derived from an EMBL/GenBank/DDBJ whole genome shotgun (WGS) entry which is preliminary data.</text>
</comment>
<reference evidence="2 3" key="1">
    <citation type="journal article" date="2022" name="Cell">
        <title>Repeat-based holocentromeres influence genome architecture and karyotype evolution.</title>
        <authorList>
            <person name="Hofstatter P.G."/>
            <person name="Thangavel G."/>
            <person name="Lux T."/>
            <person name="Neumann P."/>
            <person name="Vondrak T."/>
            <person name="Novak P."/>
            <person name="Zhang M."/>
            <person name="Costa L."/>
            <person name="Castellani M."/>
            <person name="Scott A."/>
            <person name="Toegelov H."/>
            <person name="Fuchs J."/>
            <person name="Mata-Sucre Y."/>
            <person name="Dias Y."/>
            <person name="Vanzela A.L.L."/>
            <person name="Huettel B."/>
            <person name="Almeida C.C.S."/>
            <person name="Simkova H."/>
            <person name="Souza G."/>
            <person name="Pedrosa-Harand A."/>
            <person name="Macas J."/>
            <person name="Mayer K.F.X."/>
            <person name="Houben A."/>
            <person name="Marques A."/>
        </authorList>
    </citation>
    <scope>NUCLEOTIDE SEQUENCE [LARGE SCALE GENOMIC DNA]</scope>
    <source>
        <strain evidence="2">RhyTen1mFocal</strain>
    </source>
</reference>
<dbReference type="GO" id="GO:0009733">
    <property type="term" value="P:response to auxin"/>
    <property type="evidence" value="ECO:0007669"/>
    <property type="project" value="InterPro"/>
</dbReference>
<dbReference type="PANTHER" id="PTHR31374:SF124">
    <property type="entry name" value="OS04G0617350 PROTEIN"/>
    <property type="match status" value="1"/>
</dbReference>
<evidence type="ECO:0000313" key="3">
    <source>
        <dbReference type="Proteomes" id="UP001210211"/>
    </source>
</evidence>
<name>A0AAD5ZJ14_9POAL</name>